<sequence length="518" mass="58302">MAFTSMGELFCTSLLLAVLLYFIIEYKKSKNQHIPTKWPIVGMLPALMSNLHNIHDFLAAVLAAAGRNFELRGPPGSTVRFFTTSDPENVRHIFTTNFANYPKGENFAEVFGALAGTIFTVDGEAWRRQRTSAHRVLTRLELLSFMERSCHDKVADYLVPLLERMASNGTPFDMEDLLGRLVMDLTIKIVFGMDRCIDMPPTMQIAGALDTIMEVAFYRHMMPAFSWKLMKKLNIGHEKKYDEAEAFLRSFVRGRITRRIAGEDDDNKAAIVDILSHYIDDPIFRDDAGEPTDLFIRSFINFLVALRDPISSALPWLVYNLATHPQAVSALRDELAPIAEGKSSTDGSDATIIFDPQDTRHLVYQKAALFESLRLYPVGPIERKSVVADDVLPSGHTVRAGDTVLVSVYGMGRLEDVWGTDCREYRPERWLTDDGDGGGNCKLRHVPSYKFMPFNTGPRSCLGKRIAVATITPVVATLFWNFDVEVMDSHAVESKLSIVMQMKNGFMVKLKERVRNVS</sequence>
<keyword evidence="8" id="KW-0503">Monooxygenase</keyword>
<dbReference type="SUPFAM" id="SSF48264">
    <property type="entry name" value="Cytochrome P450"/>
    <property type="match status" value="1"/>
</dbReference>
<dbReference type="PANTHER" id="PTHR24296">
    <property type="entry name" value="CYTOCHROME P450"/>
    <property type="match status" value="1"/>
</dbReference>
<evidence type="ECO:0000256" key="4">
    <source>
        <dbReference type="ARBA" id="ARBA00022989"/>
    </source>
</evidence>
<dbReference type="PRINTS" id="PR00385">
    <property type="entry name" value="P450"/>
</dbReference>
<evidence type="ECO:0000256" key="7">
    <source>
        <dbReference type="PIRSR" id="PIRSR602401-1"/>
    </source>
</evidence>
<keyword evidence="3 7" id="KW-0479">Metal-binding</keyword>
<dbReference type="Gene3D" id="1.10.630.10">
    <property type="entry name" value="Cytochrome P450"/>
    <property type="match status" value="1"/>
</dbReference>
<comment type="similarity">
    <text evidence="1 8">Belongs to the cytochrome P450 family.</text>
</comment>
<proteinExistence type="inferred from homology"/>
<dbReference type="PRINTS" id="PR00463">
    <property type="entry name" value="EP450I"/>
</dbReference>
<reference evidence="11" key="2">
    <citation type="submission" date="2013-12" db="EMBL/GenBank/DDBJ databases">
        <authorList>
            <person name="Yu Y."/>
            <person name="Lee S."/>
            <person name="de Baynast K."/>
            <person name="Wissotski M."/>
            <person name="Liu L."/>
            <person name="Talag J."/>
            <person name="Goicoechea J."/>
            <person name="Angelova A."/>
            <person name="Jetty R."/>
            <person name="Kudrna D."/>
            <person name="Golser W."/>
            <person name="Rivera L."/>
            <person name="Zhang J."/>
            <person name="Wing R."/>
        </authorList>
    </citation>
    <scope>NUCLEOTIDE SEQUENCE</scope>
</reference>
<feature type="transmembrane region" description="Helical" evidence="9">
    <location>
        <begin position="6"/>
        <end position="24"/>
    </location>
</feature>
<keyword evidence="4 9" id="KW-1133">Transmembrane helix</keyword>
<feature type="binding site" description="axial binding residue" evidence="7">
    <location>
        <position position="461"/>
    </location>
    <ligand>
        <name>heme</name>
        <dbReference type="ChEBI" id="CHEBI:30413"/>
    </ligand>
    <ligandPart>
        <name>Fe</name>
        <dbReference type="ChEBI" id="CHEBI:18248"/>
    </ligandPart>
</feature>
<evidence type="ECO:0000256" key="2">
    <source>
        <dbReference type="ARBA" id="ARBA00022692"/>
    </source>
</evidence>
<dbReference type="Pfam" id="PF00067">
    <property type="entry name" value="p450"/>
    <property type="match status" value="1"/>
</dbReference>
<dbReference type="eggNOG" id="KOG0157">
    <property type="taxonomic scope" value="Eukaryota"/>
</dbReference>
<dbReference type="STRING" id="77586.A0A0D9X601"/>
<dbReference type="PROSITE" id="PS00086">
    <property type="entry name" value="CYTOCHROME_P450"/>
    <property type="match status" value="1"/>
</dbReference>
<accession>A0A0D9X601</accession>
<evidence type="ECO:0000256" key="9">
    <source>
        <dbReference type="SAM" id="Phobius"/>
    </source>
</evidence>
<keyword evidence="11" id="KW-1185">Reference proteome</keyword>
<dbReference type="GO" id="GO:0016705">
    <property type="term" value="F:oxidoreductase activity, acting on paired donors, with incorporation or reduction of molecular oxygen"/>
    <property type="evidence" value="ECO:0007669"/>
    <property type="project" value="InterPro"/>
</dbReference>
<dbReference type="Proteomes" id="UP000032180">
    <property type="component" value="Chromosome 8"/>
</dbReference>
<organism evidence="10 11">
    <name type="scientific">Leersia perrieri</name>
    <dbReference type="NCBI Taxonomy" id="77586"/>
    <lineage>
        <taxon>Eukaryota</taxon>
        <taxon>Viridiplantae</taxon>
        <taxon>Streptophyta</taxon>
        <taxon>Embryophyta</taxon>
        <taxon>Tracheophyta</taxon>
        <taxon>Spermatophyta</taxon>
        <taxon>Magnoliopsida</taxon>
        <taxon>Liliopsida</taxon>
        <taxon>Poales</taxon>
        <taxon>Poaceae</taxon>
        <taxon>BOP clade</taxon>
        <taxon>Oryzoideae</taxon>
        <taxon>Oryzeae</taxon>
        <taxon>Oryzinae</taxon>
        <taxon>Leersia</taxon>
    </lineage>
</organism>
<dbReference type="InterPro" id="IPR017972">
    <property type="entry name" value="Cyt_P450_CS"/>
</dbReference>
<keyword evidence="5 8" id="KW-0560">Oxidoreductase</keyword>
<dbReference type="InterPro" id="IPR002401">
    <property type="entry name" value="Cyt_P450_E_grp-I"/>
</dbReference>
<evidence type="ECO:0000313" key="10">
    <source>
        <dbReference type="EnsemblPlants" id="LPERR08G07270.1"/>
    </source>
</evidence>
<evidence type="ECO:0000256" key="5">
    <source>
        <dbReference type="ARBA" id="ARBA00023002"/>
    </source>
</evidence>
<dbReference type="AlphaFoldDB" id="A0A0D9X601"/>
<dbReference type="EnsemblPlants" id="LPERR08G07270.1">
    <property type="protein sequence ID" value="LPERR08G07270.1"/>
    <property type="gene ID" value="LPERR08G07270"/>
</dbReference>
<dbReference type="GO" id="GO:0020037">
    <property type="term" value="F:heme binding"/>
    <property type="evidence" value="ECO:0007669"/>
    <property type="project" value="InterPro"/>
</dbReference>
<evidence type="ECO:0000256" key="8">
    <source>
        <dbReference type="RuleBase" id="RU000461"/>
    </source>
</evidence>
<evidence type="ECO:0008006" key="12">
    <source>
        <dbReference type="Google" id="ProtNLM"/>
    </source>
</evidence>
<keyword evidence="6 7" id="KW-0408">Iron</keyword>
<evidence type="ECO:0000313" key="11">
    <source>
        <dbReference type="Proteomes" id="UP000032180"/>
    </source>
</evidence>
<dbReference type="GO" id="GO:0005506">
    <property type="term" value="F:iron ion binding"/>
    <property type="evidence" value="ECO:0007669"/>
    <property type="project" value="InterPro"/>
</dbReference>
<reference evidence="10" key="3">
    <citation type="submission" date="2015-04" db="UniProtKB">
        <authorList>
            <consortium name="EnsemblPlants"/>
        </authorList>
    </citation>
    <scope>IDENTIFICATION</scope>
</reference>
<protein>
    <recommendedName>
        <fullName evidence="12">Cytochrome P450</fullName>
    </recommendedName>
</protein>
<keyword evidence="7 8" id="KW-0349">Heme</keyword>
<evidence type="ECO:0000256" key="1">
    <source>
        <dbReference type="ARBA" id="ARBA00010617"/>
    </source>
</evidence>
<dbReference type="HOGENOM" id="CLU_001570_27_2_1"/>
<keyword evidence="2 9" id="KW-0812">Transmembrane</keyword>
<dbReference type="InterPro" id="IPR001128">
    <property type="entry name" value="Cyt_P450"/>
</dbReference>
<reference evidence="10 11" key="1">
    <citation type="submission" date="2012-08" db="EMBL/GenBank/DDBJ databases">
        <title>Oryza genome evolution.</title>
        <authorList>
            <person name="Wing R.A."/>
        </authorList>
    </citation>
    <scope>NUCLEOTIDE SEQUENCE</scope>
</reference>
<name>A0A0D9X601_9ORYZ</name>
<dbReference type="Gramene" id="LPERR08G07270.1">
    <property type="protein sequence ID" value="LPERR08G07270.1"/>
    <property type="gene ID" value="LPERR08G07270"/>
</dbReference>
<dbReference type="GO" id="GO:0006629">
    <property type="term" value="P:lipid metabolic process"/>
    <property type="evidence" value="ECO:0007669"/>
    <property type="project" value="UniProtKB-ARBA"/>
</dbReference>
<evidence type="ECO:0000256" key="6">
    <source>
        <dbReference type="ARBA" id="ARBA00023004"/>
    </source>
</evidence>
<comment type="cofactor">
    <cofactor evidence="7">
        <name>heme</name>
        <dbReference type="ChEBI" id="CHEBI:30413"/>
    </cofactor>
</comment>
<evidence type="ECO:0000256" key="3">
    <source>
        <dbReference type="ARBA" id="ARBA00022723"/>
    </source>
</evidence>
<dbReference type="InterPro" id="IPR036396">
    <property type="entry name" value="Cyt_P450_sf"/>
</dbReference>
<keyword evidence="9" id="KW-0472">Membrane</keyword>
<dbReference type="GO" id="GO:0004497">
    <property type="term" value="F:monooxygenase activity"/>
    <property type="evidence" value="ECO:0007669"/>
    <property type="project" value="UniProtKB-KW"/>
</dbReference>